<proteinExistence type="predicted"/>
<protein>
    <submittedName>
        <fullName evidence="2">Putative ovule protein</fullName>
    </submittedName>
</protein>
<keyword evidence="1" id="KW-1133">Transmembrane helix</keyword>
<accession>A0A0V0I496</accession>
<evidence type="ECO:0000313" key="2">
    <source>
        <dbReference type="EMBL" id="JAP26710.1"/>
    </source>
</evidence>
<name>A0A0V0I496_SOLCH</name>
<sequence length="111" mass="12956">MKMKDRNKMLALLFIVHCSLFYFLRMKLLFTPLSYSHDSYFLFQFPLLSEVSNFLLATLSMRVCSIFKKLSHPMLVFGENATTSLSIWSSQGLFYSPPILCLRDARLFHVC</sequence>
<dbReference type="AlphaFoldDB" id="A0A0V0I496"/>
<reference evidence="2" key="1">
    <citation type="submission" date="2015-12" db="EMBL/GenBank/DDBJ databases">
        <title>Gene expression during late stages of embryo sac development: a critical building block for successful pollen-pistil interactions.</title>
        <authorList>
            <person name="Liu Y."/>
            <person name="Joly V."/>
            <person name="Sabar M."/>
            <person name="Matton D.P."/>
        </authorList>
    </citation>
    <scope>NUCLEOTIDE SEQUENCE</scope>
</reference>
<keyword evidence="1" id="KW-0472">Membrane</keyword>
<organism evidence="2">
    <name type="scientific">Solanum chacoense</name>
    <name type="common">Chaco potato</name>
    <dbReference type="NCBI Taxonomy" id="4108"/>
    <lineage>
        <taxon>Eukaryota</taxon>
        <taxon>Viridiplantae</taxon>
        <taxon>Streptophyta</taxon>
        <taxon>Embryophyta</taxon>
        <taxon>Tracheophyta</taxon>
        <taxon>Spermatophyta</taxon>
        <taxon>Magnoliopsida</taxon>
        <taxon>eudicotyledons</taxon>
        <taxon>Gunneridae</taxon>
        <taxon>Pentapetalae</taxon>
        <taxon>asterids</taxon>
        <taxon>lamiids</taxon>
        <taxon>Solanales</taxon>
        <taxon>Solanaceae</taxon>
        <taxon>Solanoideae</taxon>
        <taxon>Solaneae</taxon>
        <taxon>Solanum</taxon>
    </lineage>
</organism>
<evidence type="ECO:0000256" key="1">
    <source>
        <dbReference type="SAM" id="Phobius"/>
    </source>
</evidence>
<dbReference type="EMBL" id="GEDG01011943">
    <property type="protein sequence ID" value="JAP26710.1"/>
    <property type="molecule type" value="Transcribed_RNA"/>
</dbReference>
<feature type="transmembrane region" description="Helical" evidence="1">
    <location>
        <begin position="41"/>
        <end position="64"/>
    </location>
</feature>
<keyword evidence="1" id="KW-0812">Transmembrane</keyword>